<evidence type="ECO:0000313" key="2">
    <source>
        <dbReference type="EMBL" id="KZN53022.1"/>
    </source>
</evidence>
<feature type="transmembrane region" description="Helical" evidence="1">
    <location>
        <begin position="106"/>
        <end position="124"/>
    </location>
</feature>
<evidence type="ECO:0008006" key="4">
    <source>
        <dbReference type="Google" id="ProtNLM"/>
    </source>
</evidence>
<protein>
    <recommendedName>
        <fullName evidence="4">DUF304 domain-containing protein</fullName>
    </recommendedName>
</protein>
<keyword evidence="1" id="KW-1133">Transmembrane helix</keyword>
<proteinExistence type="predicted"/>
<evidence type="ECO:0000256" key="1">
    <source>
        <dbReference type="SAM" id="Phobius"/>
    </source>
</evidence>
<accession>A0A167FV47</accession>
<dbReference type="AlphaFoldDB" id="A0A167FV47"/>
<keyword evidence="1" id="KW-0812">Transmembrane</keyword>
<evidence type="ECO:0000313" key="3">
    <source>
        <dbReference type="Proteomes" id="UP000076503"/>
    </source>
</evidence>
<gene>
    <name evidence="2" type="ORF">N476_09560</name>
</gene>
<organism evidence="2 3">
    <name type="scientific">Pseudoalteromonas luteoviolacea H33</name>
    <dbReference type="NCBI Taxonomy" id="1365251"/>
    <lineage>
        <taxon>Bacteria</taxon>
        <taxon>Pseudomonadati</taxon>
        <taxon>Pseudomonadota</taxon>
        <taxon>Gammaproteobacteria</taxon>
        <taxon>Alteromonadales</taxon>
        <taxon>Pseudoalteromonadaceae</taxon>
        <taxon>Pseudoalteromonas</taxon>
    </lineage>
</organism>
<feature type="transmembrane region" description="Helical" evidence="1">
    <location>
        <begin position="76"/>
        <end position="100"/>
    </location>
</feature>
<sequence length="212" mass="25039">MLKHFEYLLQRVEHMTRKIDFTTYSLDDLYLSAEAVDREKPPDIAKEIDRLILEKEKREPVTHHRKLSADSIYSNAIFRIIFCMFFAISPAIFFSSVFVYEALQFIITPVFVVAFGLVFFKLCFRDTADLVYDEGDALLFITNDKQQRVELKDIIRVRHVMRNRRLIRVQIKNDGGIESELMFEPKVKSKLRTISPLVKELNRRAMSARRTR</sequence>
<name>A0A167FV47_9GAMM</name>
<keyword evidence="1" id="KW-0472">Membrane</keyword>
<comment type="caution">
    <text evidence="2">The sequence shown here is derived from an EMBL/GenBank/DDBJ whole genome shotgun (WGS) entry which is preliminary data.</text>
</comment>
<dbReference type="EMBL" id="AUXZ01000057">
    <property type="protein sequence ID" value="KZN53022.1"/>
    <property type="molecule type" value="Genomic_DNA"/>
</dbReference>
<dbReference type="Proteomes" id="UP000076503">
    <property type="component" value="Unassembled WGS sequence"/>
</dbReference>
<dbReference type="PATRIC" id="fig|1365251.3.peg.840"/>
<reference evidence="2 3" key="1">
    <citation type="submission" date="2013-07" db="EMBL/GenBank/DDBJ databases">
        <title>Comparative Genomic and Metabolomic Analysis of Twelve Strains of Pseudoalteromonas luteoviolacea.</title>
        <authorList>
            <person name="Vynne N.G."/>
            <person name="Mansson M."/>
            <person name="Gram L."/>
        </authorList>
    </citation>
    <scope>NUCLEOTIDE SEQUENCE [LARGE SCALE GENOMIC DNA]</scope>
    <source>
        <strain evidence="2 3">H33</strain>
    </source>
</reference>